<dbReference type="Pfam" id="PF02517">
    <property type="entry name" value="Rce1-like"/>
    <property type="match status" value="1"/>
</dbReference>
<dbReference type="GO" id="GO:0006508">
    <property type="term" value="P:proteolysis"/>
    <property type="evidence" value="ECO:0007669"/>
    <property type="project" value="UniProtKB-KW"/>
</dbReference>
<feature type="transmembrane region" description="Helical" evidence="1">
    <location>
        <begin position="276"/>
        <end position="293"/>
    </location>
</feature>
<keyword evidence="1" id="KW-0812">Transmembrane</keyword>
<feature type="domain" description="CAAX prenyl protease 2/Lysostaphin resistance protein A-like" evidence="2">
    <location>
        <begin position="241"/>
        <end position="327"/>
    </location>
</feature>
<evidence type="ECO:0000256" key="1">
    <source>
        <dbReference type="SAM" id="Phobius"/>
    </source>
</evidence>
<feature type="transmembrane region" description="Helical" evidence="1">
    <location>
        <begin position="78"/>
        <end position="99"/>
    </location>
</feature>
<keyword evidence="3" id="KW-0645">Protease</keyword>
<feature type="transmembrane region" description="Helical" evidence="1">
    <location>
        <begin position="198"/>
        <end position="219"/>
    </location>
</feature>
<gene>
    <name evidence="3" type="ORF">V22_37920</name>
</gene>
<dbReference type="Proteomes" id="UP000319976">
    <property type="component" value="Chromosome"/>
</dbReference>
<accession>A0A517TDT3</accession>
<dbReference type="EMBL" id="CP036316">
    <property type="protein sequence ID" value="QDT66522.1"/>
    <property type="molecule type" value="Genomic_DNA"/>
</dbReference>
<keyword evidence="1" id="KW-0472">Membrane</keyword>
<reference evidence="3 4" key="1">
    <citation type="submission" date="2019-02" db="EMBL/GenBank/DDBJ databases">
        <title>Deep-cultivation of Planctomycetes and their phenomic and genomic characterization uncovers novel biology.</title>
        <authorList>
            <person name="Wiegand S."/>
            <person name="Jogler M."/>
            <person name="Boedeker C."/>
            <person name="Pinto D."/>
            <person name="Vollmers J."/>
            <person name="Rivas-Marin E."/>
            <person name="Kohn T."/>
            <person name="Peeters S.H."/>
            <person name="Heuer A."/>
            <person name="Rast P."/>
            <person name="Oberbeckmann S."/>
            <person name="Bunk B."/>
            <person name="Jeske O."/>
            <person name="Meyerdierks A."/>
            <person name="Storesund J.E."/>
            <person name="Kallscheuer N."/>
            <person name="Luecker S."/>
            <person name="Lage O.M."/>
            <person name="Pohl T."/>
            <person name="Merkel B.J."/>
            <person name="Hornburger P."/>
            <person name="Mueller R.-W."/>
            <person name="Bruemmer F."/>
            <person name="Labrenz M."/>
            <person name="Spormann A.M."/>
            <person name="Op den Camp H."/>
            <person name="Overmann J."/>
            <person name="Amann R."/>
            <person name="Jetten M.S.M."/>
            <person name="Mascher T."/>
            <person name="Medema M.H."/>
            <person name="Devos D.P."/>
            <person name="Kaster A.-K."/>
            <person name="Ovreas L."/>
            <person name="Rohde M."/>
            <person name="Galperin M.Y."/>
            <person name="Jogler C."/>
        </authorList>
    </citation>
    <scope>NUCLEOTIDE SEQUENCE [LARGE SCALE GENOMIC DNA]</scope>
    <source>
        <strain evidence="3 4">V22</strain>
    </source>
</reference>
<protein>
    <submittedName>
        <fullName evidence="3">CAAX amino terminal protease self-immunity</fullName>
    </submittedName>
</protein>
<evidence type="ECO:0000259" key="2">
    <source>
        <dbReference type="Pfam" id="PF02517"/>
    </source>
</evidence>
<name>A0A517TDT3_9PLAN</name>
<keyword evidence="1" id="KW-1133">Transmembrane helix</keyword>
<dbReference type="AlphaFoldDB" id="A0A517TDT3"/>
<feature type="transmembrane region" description="Helical" evidence="1">
    <location>
        <begin position="239"/>
        <end position="264"/>
    </location>
</feature>
<sequence>MIFGVSSWVNEYRNGRKVAHVTQVTSATRFRSDSKIHARTICRTKARAVECFITTVLSLFCWKTEAVQLPTDISWQNFAMLMFIGVLFSCSAATLRAWWKRSQLGKPPLPLRREERSKVHFLPVGICLAFWLFTILTNAVTPDTTNFEALANKPVEVMTAMISVNTFLCGLLLLCLYTTNRGQQQFQWRRIPVQLRDGFLAFSAQIIPTMIVMVLTIPIRPEEKQHPLLLLMYENPEPTVIVLVAASVLLSAPLTEELMFRVILQRWLVTMTHRRWFGILAIAVGFALVHGWRDALPLMPLAITLGWLYEQRNSFLSIVLVHFLFNSTFLILALLAL</sequence>
<evidence type="ECO:0000313" key="3">
    <source>
        <dbReference type="EMBL" id="QDT66522.1"/>
    </source>
</evidence>
<evidence type="ECO:0000313" key="4">
    <source>
        <dbReference type="Proteomes" id="UP000319976"/>
    </source>
</evidence>
<proteinExistence type="predicted"/>
<dbReference type="GO" id="GO:0080120">
    <property type="term" value="P:CAAX-box protein maturation"/>
    <property type="evidence" value="ECO:0007669"/>
    <property type="project" value="UniProtKB-ARBA"/>
</dbReference>
<dbReference type="InterPro" id="IPR003675">
    <property type="entry name" value="Rce1/LyrA-like_dom"/>
</dbReference>
<dbReference type="KEGG" id="chya:V22_37920"/>
<feature type="transmembrane region" description="Helical" evidence="1">
    <location>
        <begin position="313"/>
        <end position="336"/>
    </location>
</feature>
<organism evidence="3 4">
    <name type="scientific">Calycomorphotria hydatis</name>
    <dbReference type="NCBI Taxonomy" id="2528027"/>
    <lineage>
        <taxon>Bacteria</taxon>
        <taxon>Pseudomonadati</taxon>
        <taxon>Planctomycetota</taxon>
        <taxon>Planctomycetia</taxon>
        <taxon>Planctomycetales</taxon>
        <taxon>Planctomycetaceae</taxon>
        <taxon>Calycomorphotria</taxon>
    </lineage>
</organism>
<feature type="transmembrane region" description="Helical" evidence="1">
    <location>
        <begin position="157"/>
        <end position="177"/>
    </location>
</feature>
<feature type="transmembrane region" description="Helical" evidence="1">
    <location>
        <begin position="119"/>
        <end position="137"/>
    </location>
</feature>
<keyword evidence="4" id="KW-1185">Reference proteome</keyword>
<dbReference type="GO" id="GO:0004175">
    <property type="term" value="F:endopeptidase activity"/>
    <property type="evidence" value="ECO:0007669"/>
    <property type="project" value="UniProtKB-ARBA"/>
</dbReference>
<keyword evidence="3" id="KW-0378">Hydrolase</keyword>